<keyword evidence="2 5" id="KW-0808">Transferase</keyword>
<comment type="function">
    <text evidence="5">Member of the two-component regulatory system DegS/DegU, which plays an important role in the transition growth phase.</text>
</comment>
<evidence type="ECO:0000313" key="10">
    <source>
        <dbReference type="EMBL" id="ENH98383.1"/>
    </source>
</evidence>
<protein>
    <recommendedName>
        <fullName evidence="5">Signal transduction histidine-protein kinase/phosphatase DegS</fullName>
        <ecNumber evidence="5">2.7.13.3</ecNumber>
        <ecNumber evidence="5">3.1.3.-</ecNumber>
    </recommendedName>
</protein>
<keyword evidence="4 5" id="KW-0902">Two-component regulatory system</keyword>
<evidence type="ECO:0000259" key="7">
    <source>
        <dbReference type="Pfam" id="PF02518"/>
    </source>
</evidence>
<dbReference type="PANTHER" id="PTHR24421:SF55">
    <property type="entry name" value="SENSOR HISTIDINE KINASE YDFH"/>
    <property type="match status" value="1"/>
</dbReference>
<dbReference type="RefSeq" id="WP_003462551.1">
    <property type="nucleotide sequence ID" value="NZ_APML01000003.1"/>
</dbReference>
<organism evidence="10 11">
    <name type="scientific">Gracilibacillus halophilus YIM-C55.5</name>
    <dbReference type="NCBI Taxonomy" id="1308866"/>
    <lineage>
        <taxon>Bacteria</taxon>
        <taxon>Bacillati</taxon>
        <taxon>Bacillota</taxon>
        <taxon>Bacilli</taxon>
        <taxon>Bacillales</taxon>
        <taxon>Bacillaceae</taxon>
        <taxon>Gracilibacillus</taxon>
    </lineage>
</organism>
<feature type="domain" description="Sensor DegS" evidence="8">
    <location>
        <begin position="9"/>
        <end position="167"/>
    </location>
</feature>
<keyword evidence="5" id="KW-0904">Protein phosphatase</keyword>
<keyword evidence="5" id="KW-0067">ATP-binding</keyword>
<dbReference type="InterPro" id="IPR050482">
    <property type="entry name" value="Sensor_HK_TwoCompSys"/>
</dbReference>
<evidence type="ECO:0000259" key="9">
    <source>
        <dbReference type="Pfam" id="PF07730"/>
    </source>
</evidence>
<dbReference type="InterPro" id="IPR008595">
    <property type="entry name" value="DegS"/>
</dbReference>
<evidence type="ECO:0000256" key="3">
    <source>
        <dbReference type="ARBA" id="ARBA00022777"/>
    </source>
</evidence>
<comment type="catalytic activity">
    <reaction evidence="1 5">
        <text>ATP + protein L-histidine = ADP + protein N-phospho-L-histidine.</text>
        <dbReference type="EC" id="2.7.13.3"/>
    </reaction>
</comment>
<dbReference type="Pfam" id="PF02518">
    <property type="entry name" value="HATPase_c"/>
    <property type="match status" value="1"/>
</dbReference>
<dbReference type="PANTHER" id="PTHR24421">
    <property type="entry name" value="NITRATE/NITRITE SENSOR PROTEIN NARX-RELATED"/>
    <property type="match status" value="1"/>
</dbReference>
<dbReference type="AlphaFoldDB" id="N4WDN4"/>
<evidence type="ECO:0000256" key="6">
    <source>
        <dbReference type="SAM" id="Coils"/>
    </source>
</evidence>
<dbReference type="Pfam" id="PF07730">
    <property type="entry name" value="HisKA_3"/>
    <property type="match status" value="1"/>
</dbReference>
<evidence type="ECO:0000256" key="1">
    <source>
        <dbReference type="ARBA" id="ARBA00000085"/>
    </source>
</evidence>
<feature type="domain" description="Histidine kinase/HSP90-like ATPase" evidence="7">
    <location>
        <begin position="285"/>
        <end position="340"/>
    </location>
</feature>
<feature type="coiled-coil region" evidence="6">
    <location>
        <begin position="30"/>
        <end position="64"/>
    </location>
</feature>
<dbReference type="EC" id="2.7.13.3" evidence="5"/>
<evidence type="ECO:0000256" key="2">
    <source>
        <dbReference type="ARBA" id="ARBA00022679"/>
    </source>
</evidence>
<dbReference type="GO" id="GO:0000155">
    <property type="term" value="F:phosphorelay sensor kinase activity"/>
    <property type="evidence" value="ECO:0007669"/>
    <property type="project" value="UniProtKB-UniRule"/>
</dbReference>
<evidence type="ECO:0000256" key="5">
    <source>
        <dbReference type="PIRNR" id="PIRNR003169"/>
    </source>
</evidence>
<dbReference type="GO" id="GO:0016020">
    <property type="term" value="C:membrane"/>
    <property type="evidence" value="ECO:0007669"/>
    <property type="project" value="InterPro"/>
</dbReference>
<dbReference type="Pfam" id="PF05384">
    <property type="entry name" value="DegS"/>
    <property type="match status" value="1"/>
</dbReference>
<dbReference type="InterPro" id="IPR011712">
    <property type="entry name" value="Sig_transdc_His_kin_sub3_dim/P"/>
</dbReference>
<feature type="coiled-coil region" evidence="6">
    <location>
        <begin position="101"/>
        <end position="163"/>
    </location>
</feature>
<dbReference type="PIRSF" id="PIRSF003169">
    <property type="entry name" value="STHK_DegS"/>
    <property type="match status" value="1"/>
</dbReference>
<dbReference type="Gene3D" id="1.20.5.1930">
    <property type="match status" value="1"/>
</dbReference>
<dbReference type="Proteomes" id="UP000012283">
    <property type="component" value="Unassembled WGS sequence"/>
</dbReference>
<keyword evidence="11" id="KW-1185">Reference proteome</keyword>
<dbReference type="GO" id="GO:0005524">
    <property type="term" value="F:ATP binding"/>
    <property type="evidence" value="ECO:0007669"/>
    <property type="project" value="UniProtKB-UniRule"/>
</dbReference>
<reference evidence="10 11" key="1">
    <citation type="submission" date="2013-03" db="EMBL/GenBank/DDBJ databases">
        <title>Draft genome sequence of Gracibacillus halophilus YIM-C55.5, a moderately halophilic and thermophilic organism from the Xiaochaidamu salt lake.</title>
        <authorList>
            <person name="Sugumar T."/>
            <person name="Polireddy D.R."/>
            <person name="Antony A."/>
            <person name="Madhava Y.R."/>
            <person name="Sivakumar N."/>
        </authorList>
    </citation>
    <scope>NUCLEOTIDE SEQUENCE [LARGE SCALE GENOMIC DNA]</scope>
    <source>
        <strain evidence="10 11">YIM-C55.5</strain>
    </source>
</reference>
<evidence type="ECO:0000259" key="8">
    <source>
        <dbReference type="Pfam" id="PF05384"/>
    </source>
</evidence>
<dbReference type="PATRIC" id="fig|1308866.3.peg.65"/>
<dbReference type="GO" id="GO:0004721">
    <property type="term" value="F:phosphoprotein phosphatase activity"/>
    <property type="evidence" value="ECO:0007669"/>
    <property type="project" value="UniProtKB-UniRule"/>
</dbReference>
<keyword evidence="6" id="KW-0175">Coiled coil</keyword>
<feature type="domain" description="Signal transduction histidine kinase subgroup 3 dimerisation and phosphoacceptor" evidence="9">
    <location>
        <begin position="177"/>
        <end position="245"/>
    </location>
</feature>
<sequence>MVQKDRDLDYIIDEMIDTVKNSKDEIFHIGEESRQEYDQLREELEELKEEVTQVIDEGDYLEQQSRYSRKRLAEVSRNFQTYSEEEIRQIYDKAHQIQSELTMKREKEARLRERRDDIERRLKSIEQMIERAEGLVGKISIVLNYLNEDFRQVSDLLQDAQEKQAFGLKIIEAQEEERRRLSREIHDGPAQMLANILLRSEVVDRAYKKGNMESAVDEMKSVRPLIRNSLQEVRRIIYDLRPMALDDLGLIPTIKKYITTIQDYHDIHIEFFHKGFDDRLTSQYEVALFRLIQESIQNSIKHAEAAQIDVKIEINDKYVIAVVKDDGKGFDVSEKKTSFSVF</sequence>
<accession>N4WDN4</accession>
<dbReference type="eggNOG" id="COG4585">
    <property type="taxonomic scope" value="Bacteria"/>
</dbReference>
<name>N4WDN4_9BACI</name>
<comment type="caution">
    <text evidence="10">The sequence shown here is derived from an EMBL/GenBank/DDBJ whole genome shotgun (WGS) entry which is preliminary data.</text>
</comment>
<keyword evidence="5" id="KW-0547">Nucleotide-binding</keyword>
<dbReference type="Gene3D" id="3.30.565.10">
    <property type="entry name" value="Histidine kinase-like ATPase, C-terminal domain"/>
    <property type="match status" value="1"/>
</dbReference>
<dbReference type="GO" id="GO:0046983">
    <property type="term" value="F:protein dimerization activity"/>
    <property type="evidence" value="ECO:0007669"/>
    <property type="project" value="InterPro"/>
</dbReference>
<gene>
    <name evidence="10" type="ORF">J416_00309</name>
</gene>
<dbReference type="SUPFAM" id="SSF55874">
    <property type="entry name" value="ATPase domain of HSP90 chaperone/DNA topoisomerase II/histidine kinase"/>
    <property type="match status" value="1"/>
</dbReference>
<evidence type="ECO:0000313" key="11">
    <source>
        <dbReference type="Proteomes" id="UP000012283"/>
    </source>
</evidence>
<evidence type="ECO:0000256" key="4">
    <source>
        <dbReference type="ARBA" id="ARBA00023012"/>
    </source>
</evidence>
<dbReference type="EMBL" id="APML01000003">
    <property type="protein sequence ID" value="ENH98383.1"/>
    <property type="molecule type" value="Genomic_DNA"/>
</dbReference>
<dbReference type="InterPro" id="IPR003594">
    <property type="entry name" value="HATPase_dom"/>
</dbReference>
<dbReference type="EC" id="3.1.3.-" evidence="5"/>
<keyword evidence="5" id="KW-0963">Cytoplasm</keyword>
<dbReference type="InterPro" id="IPR016381">
    <property type="entry name" value="Sig_transdc_His_kinase_DegS"/>
</dbReference>
<comment type="subcellular location">
    <subcellularLocation>
        <location evidence="5">Cytoplasm</location>
    </subcellularLocation>
</comment>
<keyword evidence="5" id="KW-0378">Hydrolase</keyword>
<dbReference type="InterPro" id="IPR036890">
    <property type="entry name" value="HATPase_C_sf"/>
</dbReference>
<dbReference type="STRING" id="1308866.J416_00309"/>
<keyword evidence="3 5" id="KW-0418">Kinase</keyword>
<proteinExistence type="predicted"/>
<dbReference type="GO" id="GO:0005737">
    <property type="term" value="C:cytoplasm"/>
    <property type="evidence" value="ECO:0007669"/>
    <property type="project" value="UniProtKB-SubCell"/>
</dbReference>